<feature type="transmembrane region" description="Helical" evidence="11">
    <location>
        <begin position="33"/>
        <end position="51"/>
    </location>
</feature>
<dbReference type="STRING" id="28230.SAMN05878443_0535"/>
<evidence type="ECO:0000256" key="11">
    <source>
        <dbReference type="RuleBase" id="RU362081"/>
    </source>
</evidence>
<dbReference type="PANTHER" id="PTHR43079">
    <property type="entry name" value="PROBABLE CADMIUM/ZINC-TRANSPORTING ATPASE HMA1"/>
    <property type="match status" value="1"/>
</dbReference>
<dbReference type="PROSITE" id="PS00154">
    <property type="entry name" value="ATPASE_E1_E2"/>
    <property type="match status" value="1"/>
</dbReference>
<evidence type="ECO:0000313" key="13">
    <source>
        <dbReference type="EMBL" id="SIN93030.1"/>
    </source>
</evidence>
<name>A0A1N6FCP2_9LACT</name>
<evidence type="ECO:0000256" key="5">
    <source>
        <dbReference type="ARBA" id="ARBA00022741"/>
    </source>
</evidence>
<dbReference type="PROSITE" id="PS01229">
    <property type="entry name" value="COF_2"/>
    <property type="match status" value="1"/>
</dbReference>
<dbReference type="PRINTS" id="PR00120">
    <property type="entry name" value="HATPASE"/>
</dbReference>
<dbReference type="InterPro" id="IPR027256">
    <property type="entry name" value="P-typ_ATPase_IB"/>
</dbReference>
<keyword evidence="6 11" id="KW-0067">ATP-binding</keyword>
<dbReference type="SUPFAM" id="SSF56784">
    <property type="entry name" value="HAD-like"/>
    <property type="match status" value="1"/>
</dbReference>
<dbReference type="Gene3D" id="2.70.150.10">
    <property type="entry name" value="Calcium-transporting ATPase, cytoplasmic transduction domain A"/>
    <property type="match status" value="1"/>
</dbReference>
<proteinExistence type="inferred from homology"/>
<keyword evidence="5 11" id="KW-0547">Nucleotide-binding</keyword>
<dbReference type="InterPro" id="IPR059000">
    <property type="entry name" value="ATPase_P-type_domA"/>
</dbReference>
<dbReference type="InterPro" id="IPR023298">
    <property type="entry name" value="ATPase_P-typ_TM_dom_sf"/>
</dbReference>
<protein>
    <submittedName>
        <fullName evidence="13">Cd2+/Zn2+-exporting ATPase</fullName>
    </submittedName>
</protein>
<dbReference type="Pfam" id="PF00122">
    <property type="entry name" value="E1-E2_ATPase"/>
    <property type="match status" value="1"/>
</dbReference>
<organism evidence="13 14">
    <name type="scientific">Carnobacterium alterfunditum</name>
    <dbReference type="NCBI Taxonomy" id="28230"/>
    <lineage>
        <taxon>Bacteria</taxon>
        <taxon>Bacillati</taxon>
        <taxon>Bacillota</taxon>
        <taxon>Bacilli</taxon>
        <taxon>Lactobacillales</taxon>
        <taxon>Carnobacteriaceae</taxon>
        <taxon>Carnobacterium</taxon>
    </lineage>
</organism>
<dbReference type="eggNOG" id="COG2217">
    <property type="taxonomic scope" value="Bacteria"/>
</dbReference>
<evidence type="ECO:0000259" key="12">
    <source>
        <dbReference type="Pfam" id="PF00122"/>
    </source>
</evidence>
<evidence type="ECO:0000313" key="14">
    <source>
        <dbReference type="Proteomes" id="UP000184758"/>
    </source>
</evidence>
<dbReference type="EMBL" id="FSRN01000001">
    <property type="protein sequence ID" value="SIN93030.1"/>
    <property type="molecule type" value="Genomic_DNA"/>
</dbReference>
<dbReference type="NCBIfam" id="TIGR01494">
    <property type="entry name" value="ATPase_P-type"/>
    <property type="match status" value="1"/>
</dbReference>
<dbReference type="InterPro" id="IPR001757">
    <property type="entry name" value="P_typ_ATPase"/>
</dbReference>
<dbReference type="NCBIfam" id="TIGR01525">
    <property type="entry name" value="ATPase-IB_hvy"/>
    <property type="match status" value="1"/>
</dbReference>
<evidence type="ECO:0000256" key="7">
    <source>
        <dbReference type="ARBA" id="ARBA00022842"/>
    </source>
</evidence>
<dbReference type="GO" id="GO:0019829">
    <property type="term" value="F:ATPase-coupled monoatomic cation transmembrane transporter activity"/>
    <property type="evidence" value="ECO:0007669"/>
    <property type="project" value="InterPro"/>
</dbReference>
<dbReference type="Pfam" id="PF00702">
    <property type="entry name" value="Hydrolase"/>
    <property type="match status" value="1"/>
</dbReference>
<comment type="similarity">
    <text evidence="2 11">Belongs to the cation transport ATPase (P-type) (TC 3.A.3) family. Type IB subfamily.</text>
</comment>
<dbReference type="GO" id="GO:0046872">
    <property type="term" value="F:metal ion binding"/>
    <property type="evidence" value="ECO:0007669"/>
    <property type="project" value="UniProtKB-KW"/>
</dbReference>
<reference evidence="14" key="1">
    <citation type="submission" date="2016-11" db="EMBL/GenBank/DDBJ databases">
        <authorList>
            <person name="Varghese N."/>
            <person name="Submissions S."/>
        </authorList>
    </citation>
    <scope>NUCLEOTIDE SEQUENCE [LARGE SCALE GENOMIC DNA]</scope>
    <source>
        <strain evidence="14">313</strain>
    </source>
</reference>
<evidence type="ECO:0000256" key="10">
    <source>
        <dbReference type="ARBA" id="ARBA00023136"/>
    </source>
</evidence>
<dbReference type="OrthoDB" id="9813266at2"/>
<keyword evidence="10 11" id="KW-0472">Membrane</keyword>
<dbReference type="GO" id="GO:0016887">
    <property type="term" value="F:ATP hydrolysis activity"/>
    <property type="evidence" value="ECO:0007669"/>
    <property type="project" value="InterPro"/>
</dbReference>
<dbReference type="SFLD" id="SFLDS00003">
    <property type="entry name" value="Haloacid_Dehalogenase"/>
    <property type="match status" value="1"/>
</dbReference>
<keyword evidence="7" id="KW-0460">Magnesium</keyword>
<dbReference type="Gene3D" id="3.40.50.1000">
    <property type="entry name" value="HAD superfamily/HAD-like"/>
    <property type="match status" value="1"/>
</dbReference>
<evidence type="ECO:0000256" key="6">
    <source>
        <dbReference type="ARBA" id="ARBA00022840"/>
    </source>
</evidence>
<sequence>MVNFLVKTRVGQFLIIGIFFTIIGFILDPFGGLYSQFSFYFAILFLGFFAAKKAIVETIYSHSPNVDLLMILAALGACVINYESEGAVLLLIFAGSEALEAYATNKSNSAISELMAHVPSVAQVLKENGEVVEVATEVLQVGDIVVVSKGAQIPIDGYADRKTQINEAALTGESLPAEKEEGDEVFSGTFNEGNSFHLKVNKTSDQTVFSNIIRMVEEAQNRPSKISKFIDRIESRYVIAVLIAVPLFIMTLYYFNDLTFQEAFYRGMVLLTVASPCALVASATPATLSAISNGAKNGVLVKGGAAMEALNTMDILYSDKTGTLTFGDFQVLDHEVPEDIISEVVYMEQQSNHPIANAIVKSFENVDFGGVDFSEPVEEVAGSGVRKGDIKVGKPGAFEGYRDEKHYFNKIAEGNTTIFVAKGNEIVGYLSLSDQIRHEAVEAISGFQKEGIQVVLLTGDNEKVALKVAKEVKVNDYVANCSPEDKINYILESQKNDKVVGMIGDGINDAPALANADIGIAMGSGSSVAMESADVVIVKNDLAKLLYSYQLSSRLNRIIKQNVIFSISIIVMLIFLNLFGYLDLPIGVVFHEGSTILVILNGLRLLHRDKKRVLQDESIKTKYKDEKNESF</sequence>
<dbReference type="InterPro" id="IPR023214">
    <property type="entry name" value="HAD_sf"/>
</dbReference>
<evidence type="ECO:0000256" key="2">
    <source>
        <dbReference type="ARBA" id="ARBA00006024"/>
    </source>
</evidence>
<feature type="transmembrane region" description="Helical" evidence="11">
    <location>
        <begin position="563"/>
        <end position="582"/>
    </location>
</feature>
<dbReference type="GO" id="GO:0005524">
    <property type="term" value="F:ATP binding"/>
    <property type="evidence" value="ECO:0007669"/>
    <property type="project" value="UniProtKB-UniRule"/>
</dbReference>
<feature type="transmembrane region" description="Helical" evidence="11">
    <location>
        <begin position="267"/>
        <end position="288"/>
    </location>
</feature>
<dbReference type="InterPro" id="IPR008250">
    <property type="entry name" value="ATPase_P-typ_transduc_dom_A_sf"/>
</dbReference>
<feature type="transmembrane region" description="Helical" evidence="11">
    <location>
        <begin position="237"/>
        <end position="255"/>
    </location>
</feature>
<evidence type="ECO:0000256" key="9">
    <source>
        <dbReference type="ARBA" id="ARBA00022989"/>
    </source>
</evidence>
<dbReference type="AlphaFoldDB" id="A0A1N6FCP2"/>
<dbReference type="PRINTS" id="PR00119">
    <property type="entry name" value="CATATPASE"/>
</dbReference>
<accession>A0A1N6FCP2</accession>
<evidence type="ECO:0000256" key="8">
    <source>
        <dbReference type="ARBA" id="ARBA00022967"/>
    </source>
</evidence>
<keyword evidence="9 11" id="KW-1133">Transmembrane helix</keyword>
<keyword evidence="4 11" id="KW-0479">Metal-binding</keyword>
<evidence type="ECO:0000256" key="4">
    <source>
        <dbReference type="ARBA" id="ARBA00022723"/>
    </source>
</evidence>
<dbReference type="SUPFAM" id="SSF81665">
    <property type="entry name" value="Calcium ATPase, transmembrane domain M"/>
    <property type="match status" value="1"/>
</dbReference>
<dbReference type="InterPro" id="IPR023299">
    <property type="entry name" value="ATPase_P-typ_cyto_dom_N"/>
</dbReference>
<keyword evidence="11" id="KW-1003">Cell membrane</keyword>
<dbReference type="RefSeq" id="WP_034547168.1">
    <property type="nucleotide sequence ID" value="NZ_FSRN01000001.1"/>
</dbReference>
<comment type="subcellular location">
    <subcellularLocation>
        <location evidence="11">Cell membrane</location>
    </subcellularLocation>
    <subcellularLocation>
        <location evidence="1">Membrane</location>
        <topology evidence="1">Multi-pass membrane protein</topology>
    </subcellularLocation>
</comment>
<dbReference type="InterPro" id="IPR051949">
    <property type="entry name" value="Cation_Transport_ATPase"/>
</dbReference>
<evidence type="ECO:0000256" key="3">
    <source>
        <dbReference type="ARBA" id="ARBA00022692"/>
    </source>
</evidence>
<keyword evidence="8" id="KW-1278">Translocase</keyword>
<dbReference type="PANTHER" id="PTHR43079:SF1">
    <property type="entry name" value="CADMIUM_ZINC-TRANSPORTING ATPASE HMA1, CHLOROPLASTIC-RELATED"/>
    <property type="match status" value="1"/>
</dbReference>
<dbReference type="InterPro" id="IPR036412">
    <property type="entry name" value="HAD-like_sf"/>
</dbReference>
<dbReference type="InterPro" id="IPR044492">
    <property type="entry name" value="P_typ_ATPase_HD_dom"/>
</dbReference>
<dbReference type="SFLD" id="SFLDG00002">
    <property type="entry name" value="C1.7:_P-type_atpase_like"/>
    <property type="match status" value="1"/>
</dbReference>
<dbReference type="InterPro" id="IPR018303">
    <property type="entry name" value="ATPase_P-typ_P_site"/>
</dbReference>
<dbReference type="GO" id="GO:0005886">
    <property type="term" value="C:plasma membrane"/>
    <property type="evidence" value="ECO:0007669"/>
    <property type="project" value="UniProtKB-SubCell"/>
</dbReference>
<dbReference type="SFLD" id="SFLDF00027">
    <property type="entry name" value="p-type_atpase"/>
    <property type="match status" value="1"/>
</dbReference>
<feature type="domain" description="P-type ATPase A" evidence="12">
    <location>
        <begin position="118"/>
        <end position="217"/>
    </location>
</feature>
<feature type="transmembrane region" description="Helical" evidence="11">
    <location>
        <begin position="588"/>
        <end position="606"/>
    </location>
</feature>
<keyword evidence="14" id="KW-1185">Reference proteome</keyword>
<dbReference type="Gene3D" id="3.40.1110.10">
    <property type="entry name" value="Calcium-transporting ATPase, cytoplasmic domain N"/>
    <property type="match status" value="1"/>
</dbReference>
<feature type="transmembrane region" description="Helical" evidence="11">
    <location>
        <begin position="10"/>
        <end position="27"/>
    </location>
</feature>
<dbReference type="Proteomes" id="UP000184758">
    <property type="component" value="Unassembled WGS sequence"/>
</dbReference>
<keyword evidence="3 11" id="KW-0812">Transmembrane</keyword>
<gene>
    <name evidence="13" type="ORF">SAMN05878443_0535</name>
</gene>
<dbReference type="SUPFAM" id="SSF81653">
    <property type="entry name" value="Calcium ATPase, transduction domain A"/>
    <property type="match status" value="1"/>
</dbReference>
<evidence type="ECO:0000256" key="1">
    <source>
        <dbReference type="ARBA" id="ARBA00004141"/>
    </source>
</evidence>